<dbReference type="Gene3D" id="3.40.50.1100">
    <property type="match status" value="2"/>
</dbReference>
<dbReference type="Gene3D" id="3.10.580.10">
    <property type="entry name" value="CBS-domain"/>
    <property type="match status" value="1"/>
</dbReference>
<dbReference type="SUPFAM" id="SSF54631">
    <property type="entry name" value="CBS-domain pair"/>
    <property type="match status" value="1"/>
</dbReference>
<sequence length="458" mass="50339">MKYYNSIIDTIGDTPLVKLNKVTKGIRGTVLAKVEYFNPGNSVKDRIAIRMIEDAEKAGTIQPGGTIIEGTSGNTGFGLALAAIAKGYKCIFTMADKQSKEKIDILRAVGADVVVCPTNVEPDDPRSYYSVAKRLNREIPNSIYPNQYDNLSNTAAHYDTTGPEIWRDTEGKITHFAAGVGTGGTICGTAKFLKEQNPNVVTIGIDTYGSVFKKYKETGIFDEREIYPYLTEGIGEDILPQNVDFSLIDHFVKVTDKDAAIMARRLSKEEGLFVGWSTGSAVHGALEWAREHLTDDDIMIILLPDHGTRYLAKIYNDTWMKDHGFLEAREFSTARDIVRSKNGKGALTTVDRDLKVGDAIRLLNQQSISQIPVTEANGEIVGSLTDSTILSKLIEDPAVKDLTVGEVMDKPFKFVGLDNTVDVLSSLIDRDNKALLVRDESQQVHIITQADLLAAITN</sequence>
<dbReference type="PROSITE" id="PS51371">
    <property type="entry name" value="CBS"/>
    <property type="match status" value="1"/>
</dbReference>
<dbReference type="GO" id="GO:0006535">
    <property type="term" value="P:cysteine biosynthetic process from serine"/>
    <property type="evidence" value="ECO:0007669"/>
    <property type="project" value="InterPro"/>
</dbReference>
<dbReference type="SMART" id="SM00116">
    <property type="entry name" value="CBS"/>
    <property type="match status" value="2"/>
</dbReference>
<evidence type="ECO:0000259" key="12">
    <source>
        <dbReference type="PROSITE" id="PS51371"/>
    </source>
</evidence>
<feature type="domain" description="CBS" evidence="12">
    <location>
        <begin position="339"/>
        <end position="402"/>
    </location>
</feature>
<evidence type="ECO:0000256" key="10">
    <source>
        <dbReference type="NCBIfam" id="TIGR01137"/>
    </source>
</evidence>
<dbReference type="InterPro" id="IPR001926">
    <property type="entry name" value="TrpB-like_PALP"/>
</dbReference>
<dbReference type="SUPFAM" id="SSF53686">
    <property type="entry name" value="Tryptophan synthase beta subunit-like PLP-dependent enzymes"/>
    <property type="match status" value="1"/>
</dbReference>
<evidence type="ECO:0000256" key="3">
    <source>
        <dbReference type="ARBA" id="ARBA00007103"/>
    </source>
</evidence>
<reference evidence="13 14" key="1">
    <citation type="journal article" date="2018" name="Antonie Van Leeuwenhoek">
        <title>Larkinella terrae sp. nov., isolated from soil on Jeju Island, South Korea.</title>
        <authorList>
            <person name="Ten L.N."/>
            <person name="Jeon J."/>
            <person name="Park S.J."/>
            <person name="Park S."/>
            <person name="Lee S.Y."/>
            <person name="Kim M.K."/>
            <person name="Jung H.Y."/>
        </authorList>
    </citation>
    <scope>NUCLEOTIDE SEQUENCE [LARGE SCALE GENOMIC DNA]</scope>
    <source>
        <strain evidence="13 14">KCTC 52001</strain>
    </source>
</reference>
<dbReference type="InterPro" id="IPR050214">
    <property type="entry name" value="Cys_Synth/Cystath_Beta-Synth"/>
</dbReference>
<comment type="cofactor">
    <cofactor evidence="1">
        <name>pyridoxal 5'-phosphate</name>
        <dbReference type="ChEBI" id="CHEBI:597326"/>
    </cofactor>
</comment>
<dbReference type="OrthoDB" id="9808024at2"/>
<dbReference type="InterPro" id="IPR001216">
    <property type="entry name" value="P-phosphate_BS"/>
</dbReference>
<dbReference type="NCBIfam" id="TIGR01137">
    <property type="entry name" value="cysta_beta"/>
    <property type="match status" value="1"/>
</dbReference>
<dbReference type="Pfam" id="PF00291">
    <property type="entry name" value="PALP"/>
    <property type="match status" value="1"/>
</dbReference>
<proteinExistence type="inferred from homology"/>
<dbReference type="CDD" id="cd01561">
    <property type="entry name" value="CBS_like"/>
    <property type="match status" value="1"/>
</dbReference>
<dbReference type="Pfam" id="PF00571">
    <property type="entry name" value="CBS"/>
    <property type="match status" value="2"/>
</dbReference>
<evidence type="ECO:0000256" key="8">
    <source>
        <dbReference type="ARBA" id="ARBA00026192"/>
    </source>
</evidence>
<dbReference type="InterPro" id="IPR036052">
    <property type="entry name" value="TrpB-like_PALP_sf"/>
</dbReference>
<dbReference type="PANTHER" id="PTHR10314">
    <property type="entry name" value="CYSTATHIONINE BETA-SYNTHASE"/>
    <property type="match status" value="1"/>
</dbReference>
<dbReference type="FunFam" id="3.40.50.1100:FF:000003">
    <property type="entry name" value="Cystathionine beta-synthase"/>
    <property type="match status" value="1"/>
</dbReference>
<organism evidence="13 14">
    <name type="scientific">Larkinella terrae</name>
    <dbReference type="NCBI Taxonomy" id="2025311"/>
    <lineage>
        <taxon>Bacteria</taxon>
        <taxon>Pseudomonadati</taxon>
        <taxon>Bacteroidota</taxon>
        <taxon>Cytophagia</taxon>
        <taxon>Cytophagales</taxon>
        <taxon>Spirosomataceae</taxon>
        <taxon>Larkinella</taxon>
    </lineage>
</organism>
<dbReference type="EC" id="4.2.1.22" evidence="4 10"/>
<comment type="caution">
    <text evidence="13">The sequence shown here is derived from an EMBL/GenBank/DDBJ whole genome shotgun (WGS) entry which is preliminary data.</text>
</comment>
<evidence type="ECO:0000256" key="5">
    <source>
        <dbReference type="ARBA" id="ARBA00022898"/>
    </source>
</evidence>
<keyword evidence="6 11" id="KW-0129">CBS domain</keyword>
<gene>
    <name evidence="13" type="ORF">GJJ30_24135</name>
</gene>
<dbReference type="InterPro" id="IPR000644">
    <property type="entry name" value="CBS_dom"/>
</dbReference>
<evidence type="ECO:0000256" key="1">
    <source>
        <dbReference type="ARBA" id="ARBA00001933"/>
    </source>
</evidence>
<evidence type="ECO:0000256" key="9">
    <source>
        <dbReference type="ARBA" id="ARBA00047490"/>
    </source>
</evidence>
<dbReference type="UniPathway" id="UPA00136">
    <property type="reaction ID" value="UER00201"/>
</dbReference>
<dbReference type="AlphaFoldDB" id="A0A7K0ERF4"/>
<comment type="similarity">
    <text evidence="3">Belongs to the cysteine synthase/cystathionine beta-synthase family.</text>
</comment>
<keyword evidence="7 13" id="KW-0456">Lyase</keyword>
<accession>A0A7K0ERF4</accession>
<comment type="catalytic activity">
    <reaction evidence="9">
        <text>L-homocysteine + L-serine = L,L-cystathionine + H2O</text>
        <dbReference type="Rhea" id="RHEA:10112"/>
        <dbReference type="ChEBI" id="CHEBI:15377"/>
        <dbReference type="ChEBI" id="CHEBI:33384"/>
        <dbReference type="ChEBI" id="CHEBI:58161"/>
        <dbReference type="ChEBI" id="CHEBI:58199"/>
        <dbReference type="EC" id="4.2.1.22"/>
    </reaction>
</comment>
<dbReference type="InterPro" id="IPR005857">
    <property type="entry name" value="Cysta_beta_synth"/>
</dbReference>
<dbReference type="GO" id="GO:0019343">
    <property type="term" value="P:cysteine biosynthetic process via cystathionine"/>
    <property type="evidence" value="ECO:0007669"/>
    <property type="project" value="InterPro"/>
</dbReference>
<dbReference type="Proteomes" id="UP000441754">
    <property type="component" value="Unassembled WGS sequence"/>
</dbReference>
<evidence type="ECO:0000313" key="13">
    <source>
        <dbReference type="EMBL" id="MRS64410.1"/>
    </source>
</evidence>
<keyword evidence="14" id="KW-1185">Reference proteome</keyword>
<dbReference type="GO" id="GO:0004122">
    <property type="term" value="F:cystathionine beta-synthase activity"/>
    <property type="evidence" value="ECO:0007669"/>
    <property type="project" value="UniProtKB-UniRule"/>
</dbReference>
<dbReference type="PROSITE" id="PS00901">
    <property type="entry name" value="CYS_SYNTHASE"/>
    <property type="match status" value="1"/>
</dbReference>
<keyword evidence="5" id="KW-0663">Pyridoxal phosphate</keyword>
<dbReference type="EMBL" id="WJXZ01000014">
    <property type="protein sequence ID" value="MRS64410.1"/>
    <property type="molecule type" value="Genomic_DNA"/>
</dbReference>
<dbReference type="FunFam" id="3.40.50.1100:FF:000118">
    <property type="entry name" value="Related to CYS4-cystathionine beta-synthase"/>
    <property type="match status" value="1"/>
</dbReference>
<dbReference type="RefSeq" id="WP_154177756.1">
    <property type="nucleotide sequence ID" value="NZ_WJXZ01000014.1"/>
</dbReference>
<evidence type="ECO:0000313" key="14">
    <source>
        <dbReference type="Proteomes" id="UP000441754"/>
    </source>
</evidence>
<evidence type="ECO:0000256" key="6">
    <source>
        <dbReference type="ARBA" id="ARBA00023122"/>
    </source>
</evidence>
<dbReference type="GO" id="GO:0016765">
    <property type="term" value="F:transferase activity, transferring alkyl or aryl (other than methyl) groups"/>
    <property type="evidence" value="ECO:0007669"/>
    <property type="project" value="UniProtKB-ARBA"/>
</dbReference>
<protein>
    <recommendedName>
        <fullName evidence="8 10">Cystathionine beta-synthase</fullName>
        <ecNumber evidence="4 10">4.2.1.22</ecNumber>
    </recommendedName>
</protein>
<evidence type="ECO:0000256" key="11">
    <source>
        <dbReference type="PROSITE-ProRule" id="PRU00703"/>
    </source>
</evidence>
<dbReference type="InterPro" id="IPR046342">
    <property type="entry name" value="CBS_dom_sf"/>
</dbReference>
<evidence type="ECO:0000256" key="2">
    <source>
        <dbReference type="ARBA" id="ARBA00005003"/>
    </source>
</evidence>
<name>A0A7K0ERF4_9BACT</name>
<dbReference type="GO" id="GO:0005737">
    <property type="term" value="C:cytoplasm"/>
    <property type="evidence" value="ECO:0007669"/>
    <property type="project" value="InterPro"/>
</dbReference>
<evidence type="ECO:0000256" key="4">
    <source>
        <dbReference type="ARBA" id="ARBA00012041"/>
    </source>
</evidence>
<evidence type="ECO:0000256" key="7">
    <source>
        <dbReference type="ARBA" id="ARBA00023239"/>
    </source>
</evidence>
<comment type="pathway">
    <text evidence="2">Amino-acid biosynthesis; L-cysteine biosynthesis; L-cysteine from L-homocysteine and L-serine: step 1/2.</text>
</comment>